<dbReference type="GO" id="GO:0046872">
    <property type="term" value="F:metal ion binding"/>
    <property type="evidence" value="ECO:0007669"/>
    <property type="project" value="UniProtKB-KW"/>
</dbReference>
<accession>A0A840QHK0</accession>
<dbReference type="SFLD" id="SFLDG01082">
    <property type="entry name" value="B12-binding_domain_containing"/>
    <property type="match status" value="1"/>
</dbReference>
<comment type="cofactor">
    <cofactor evidence="1">
        <name>[4Fe-4S] cluster</name>
        <dbReference type="ChEBI" id="CHEBI:49883"/>
    </cofactor>
</comment>
<keyword evidence="4" id="KW-0408">Iron</keyword>
<dbReference type="GO" id="GO:0031419">
    <property type="term" value="F:cobalamin binding"/>
    <property type="evidence" value="ECO:0007669"/>
    <property type="project" value="InterPro"/>
</dbReference>
<reference evidence="7 8" key="1">
    <citation type="submission" date="2020-08" db="EMBL/GenBank/DDBJ databases">
        <title>Sequencing the genomes of 1000 actinobacteria strains.</title>
        <authorList>
            <person name="Klenk H.-P."/>
        </authorList>
    </citation>
    <scope>NUCLEOTIDE SEQUENCE [LARGE SCALE GENOMIC DNA]</scope>
    <source>
        <strain evidence="7 8">DSM 45584</strain>
    </source>
</reference>
<evidence type="ECO:0000256" key="3">
    <source>
        <dbReference type="ARBA" id="ARBA00022723"/>
    </source>
</evidence>
<dbReference type="EMBL" id="JACHIW010000002">
    <property type="protein sequence ID" value="MBB5159657.1"/>
    <property type="molecule type" value="Genomic_DNA"/>
</dbReference>
<evidence type="ECO:0000313" key="8">
    <source>
        <dbReference type="Proteomes" id="UP000584374"/>
    </source>
</evidence>
<keyword evidence="5" id="KW-0411">Iron-sulfur</keyword>
<dbReference type="GO" id="GO:0003824">
    <property type="term" value="F:catalytic activity"/>
    <property type="evidence" value="ECO:0007669"/>
    <property type="project" value="InterPro"/>
</dbReference>
<dbReference type="InterPro" id="IPR058240">
    <property type="entry name" value="rSAM_sf"/>
</dbReference>
<evidence type="ECO:0000259" key="6">
    <source>
        <dbReference type="PROSITE" id="PS51332"/>
    </source>
</evidence>
<keyword evidence="3" id="KW-0479">Metal-binding</keyword>
<dbReference type="GO" id="GO:0051536">
    <property type="term" value="F:iron-sulfur cluster binding"/>
    <property type="evidence" value="ECO:0007669"/>
    <property type="project" value="UniProtKB-KW"/>
</dbReference>
<dbReference type="InterPro" id="IPR007197">
    <property type="entry name" value="rSAM"/>
</dbReference>
<evidence type="ECO:0000256" key="5">
    <source>
        <dbReference type="ARBA" id="ARBA00023014"/>
    </source>
</evidence>
<dbReference type="PANTHER" id="PTHR43409:SF7">
    <property type="entry name" value="BLL1977 PROTEIN"/>
    <property type="match status" value="1"/>
</dbReference>
<comment type="caution">
    <text evidence="7">The sequence shown here is derived from an EMBL/GenBank/DDBJ whole genome shotgun (WGS) entry which is preliminary data.</text>
</comment>
<dbReference type="GO" id="GO:0005829">
    <property type="term" value="C:cytosol"/>
    <property type="evidence" value="ECO:0007669"/>
    <property type="project" value="TreeGrafter"/>
</dbReference>
<dbReference type="InterPro" id="IPR034532">
    <property type="entry name" value="OxsB-like"/>
</dbReference>
<sequence length="717" mass="79804">MRDLRLSPRDRLVHAVAHVTDTMPAVDSPLWSAPLAQSDRVQAALRDCVNGRMVVVTGTLDRRLVLIEHEFGGGLAGGWTVADLSGQPHRTREWPTWVGDYITISDPDSWLSAAEITLEGRHRLLRPRLLLASLYHPENFPLPRFPLAISDLARAARATLLGHVELMDMQLGVSLEDILARIGTGETDIVGISATFGQHDLMTRLLDEITSAERPPLVVAGGSLTVRNERILLERYPNLIIGRGAGEPTIADVLSHWHDDIAVQHIRGAGYAGAARGEGTLSIGPRRRSAVVANRLQTDMWPELDLLDRTFVHNGVAQLETSRGCTNYCSFCPRDHKGQWAGTAPEALPWILTEIGAIADQHPHVSRTLYLVDEEFIGRGPAAVSRTLAVADTLHEAGFQWETSCRVDQAVRLDHDRAWHIERGHLWRGLVERGLRRCLFGVESGVTSILERFNKETTGTQNALAIRTLTALGVPPRFTYITFDQLMTLDELQQTYAFQGRTDLLLRPQRDLGVEEIVDGVRDEDWVAERTTGRPFYTGISYMLVSMECLIGAAYTRKAEAAGLTGDVDPALGRVQARFADWRIGVASHWAQLWIDRNFALDYTLKSLEKVLDSRPYALVREARRTIKAVGYRLLGAMIDAATHTDTLPDRADELNNRCAALAERLLAELRAELDTALARVSDSLPGRHRDLLQREHDRWADSTTWRLINATDPCGT</sequence>
<evidence type="ECO:0000256" key="1">
    <source>
        <dbReference type="ARBA" id="ARBA00001966"/>
    </source>
</evidence>
<dbReference type="PANTHER" id="PTHR43409">
    <property type="entry name" value="ANAEROBIC MAGNESIUM-PROTOPORPHYRIN IX MONOMETHYL ESTER CYCLASE-RELATED"/>
    <property type="match status" value="1"/>
</dbReference>
<keyword evidence="2" id="KW-0949">S-adenosyl-L-methionine</keyword>
<dbReference type="InterPro" id="IPR006158">
    <property type="entry name" value="Cobalamin-bd"/>
</dbReference>
<dbReference type="SFLD" id="SFLDS00029">
    <property type="entry name" value="Radical_SAM"/>
    <property type="match status" value="1"/>
</dbReference>
<organism evidence="7 8">
    <name type="scientific">Saccharopolyspora phatthalungensis</name>
    <dbReference type="NCBI Taxonomy" id="664693"/>
    <lineage>
        <taxon>Bacteria</taxon>
        <taxon>Bacillati</taxon>
        <taxon>Actinomycetota</taxon>
        <taxon>Actinomycetes</taxon>
        <taxon>Pseudonocardiales</taxon>
        <taxon>Pseudonocardiaceae</taxon>
        <taxon>Saccharopolyspora</taxon>
    </lineage>
</organism>
<dbReference type="SFLD" id="SFLDF00430">
    <property type="entry name" value="OxsB-like"/>
    <property type="match status" value="1"/>
</dbReference>
<dbReference type="InterPro" id="IPR051198">
    <property type="entry name" value="BchE-like"/>
</dbReference>
<dbReference type="RefSeq" id="WP_184732162.1">
    <property type="nucleotide sequence ID" value="NZ_JACHIW010000002.1"/>
</dbReference>
<name>A0A840QHK0_9PSEU</name>
<dbReference type="AlphaFoldDB" id="A0A840QHK0"/>
<feature type="domain" description="B12-binding" evidence="6">
    <location>
        <begin position="126"/>
        <end position="264"/>
    </location>
</feature>
<dbReference type="SUPFAM" id="SSF102114">
    <property type="entry name" value="Radical SAM enzymes"/>
    <property type="match status" value="1"/>
</dbReference>
<gene>
    <name evidence="7" type="ORF">BJ970_007256</name>
</gene>
<keyword evidence="8" id="KW-1185">Reference proteome</keyword>
<evidence type="ECO:0000313" key="7">
    <source>
        <dbReference type="EMBL" id="MBB5159657.1"/>
    </source>
</evidence>
<evidence type="ECO:0000256" key="4">
    <source>
        <dbReference type="ARBA" id="ARBA00023004"/>
    </source>
</evidence>
<proteinExistence type="predicted"/>
<protein>
    <recommendedName>
        <fullName evidence="6">B12-binding domain-containing protein</fullName>
    </recommendedName>
</protein>
<evidence type="ECO:0000256" key="2">
    <source>
        <dbReference type="ARBA" id="ARBA00022691"/>
    </source>
</evidence>
<dbReference type="Proteomes" id="UP000584374">
    <property type="component" value="Unassembled WGS sequence"/>
</dbReference>
<dbReference type="PROSITE" id="PS51332">
    <property type="entry name" value="B12_BINDING"/>
    <property type="match status" value="1"/>
</dbReference>